<reference evidence="1 2" key="1">
    <citation type="journal article" date="2015" name="Nature">
        <title>rRNA introns, odd ribosomes, and small enigmatic genomes across a large radiation of phyla.</title>
        <authorList>
            <person name="Brown C.T."/>
            <person name="Hug L.A."/>
            <person name="Thomas B.C."/>
            <person name="Sharon I."/>
            <person name="Castelle C.J."/>
            <person name="Singh A."/>
            <person name="Wilkins M.J."/>
            <person name="Williams K.H."/>
            <person name="Banfield J.F."/>
        </authorList>
    </citation>
    <scope>NUCLEOTIDE SEQUENCE [LARGE SCALE GENOMIC DNA]</scope>
</reference>
<gene>
    <name evidence="1" type="ORF">UR19_C0003G0220</name>
</gene>
<sequence length="130" mass="13958">MKKGIILFLLTISFLFIGTKIVLAYSSFGGFFGGKILSTKAIEIETLEGAGYLCYVPGTSISISTIGSPPGTPMNYFIPYSTISKTGNALRTGQLILGRYGGIELITCFHESGPSKMVSLERIDLFGTSR</sequence>
<dbReference type="AlphaFoldDB" id="A0A0F9YFA2"/>
<name>A0A0F9YFA2_9BACT</name>
<accession>A0A0F9YFA2</accession>
<dbReference type="Proteomes" id="UP000034934">
    <property type="component" value="Unassembled WGS sequence"/>
</dbReference>
<dbReference type="PATRIC" id="fig|1618767.3.peg.463"/>
<proteinExistence type="predicted"/>
<dbReference type="EMBL" id="LBOG01000003">
    <property type="protein sequence ID" value="KKP30384.1"/>
    <property type="molecule type" value="Genomic_DNA"/>
</dbReference>
<comment type="caution">
    <text evidence="1">The sequence shown here is derived from an EMBL/GenBank/DDBJ whole genome shotgun (WGS) entry which is preliminary data.</text>
</comment>
<organism evidence="1 2">
    <name type="scientific">Candidatus Nomurabacteria bacterium GW2011_GWF1_31_48</name>
    <dbReference type="NCBI Taxonomy" id="1618767"/>
    <lineage>
        <taxon>Bacteria</taxon>
        <taxon>Candidatus Nomuraibacteriota</taxon>
    </lineage>
</organism>
<protein>
    <submittedName>
        <fullName evidence="1">Uncharacterized protein</fullName>
    </submittedName>
</protein>
<evidence type="ECO:0000313" key="2">
    <source>
        <dbReference type="Proteomes" id="UP000034934"/>
    </source>
</evidence>
<evidence type="ECO:0000313" key="1">
    <source>
        <dbReference type="EMBL" id="KKP30384.1"/>
    </source>
</evidence>